<evidence type="ECO:0000256" key="4">
    <source>
        <dbReference type="ARBA" id="ARBA00022840"/>
    </source>
</evidence>
<evidence type="ECO:0000256" key="5">
    <source>
        <dbReference type="SAM" id="MobiDB-lite"/>
    </source>
</evidence>
<dbReference type="CDD" id="cd14014">
    <property type="entry name" value="STKc_PknB_like"/>
    <property type="match status" value="1"/>
</dbReference>
<name>A0A2S5TH83_9GAMM</name>
<accession>A0A2S5TH83</accession>
<dbReference type="InterPro" id="IPR008271">
    <property type="entry name" value="Ser/Thr_kinase_AS"/>
</dbReference>
<dbReference type="Gene3D" id="3.30.200.20">
    <property type="entry name" value="Phosphorylase Kinase, domain 1"/>
    <property type="match status" value="1"/>
</dbReference>
<dbReference type="Proteomes" id="UP000238220">
    <property type="component" value="Unassembled WGS sequence"/>
</dbReference>
<evidence type="ECO:0000256" key="6">
    <source>
        <dbReference type="SAM" id="Phobius"/>
    </source>
</evidence>
<comment type="caution">
    <text evidence="8">The sequence shown here is derived from an EMBL/GenBank/DDBJ whole genome shotgun (WGS) entry which is preliminary data.</text>
</comment>
<keyword evidence="1" id="KW-0808">Transferase</keyword>
<dbReference type="GO" id="GO:0005524">
    <property type="term" value="F:ATP binding"/>
    <property type="evidence" value="ECO:0007669"/>
    <property type="project" value="UniProtKB-KW"/>
</dbReference>
<reference evidence="8 9" key="1">
    <citation type="submission" date="2018-02" db="EMBL/GenBank/DDBJ databases">
        <title>Genome sequencing of Solimonas sp. HR-BB.</title>
        <authorList>
            <person name="Lee Y."/>
            <person name="Jeon C.O."/>
        </authorList>
    </citation>
    <scope>NUCLEOTIDE SEQUENCE [LARGE SCALE GENOMIC DNA]</scope>
    <source>
        <strain evidence="8 9">HR-BB</strain>
    </source>
</reference>
<dbReference type="PANTHER" id="PTHR43289:SF34">
    <property type="entry name" value="SERINE_THREONINE-PROTEIN KINASE YBDM-RELATED"/>
    <property type="match status" value="1"/>
</dbReference>
<dbReference type="AlphaFoldDB" id="A0A2S5TH83"/>
<feature type="transmembrane region" description="Helical" evidence="6">
    <location>
        <begin position="417"/>
        <end position="437"/>
    </location>
</feature>
<proteinExistence type="predicted"/>
<evidence type="ECO:0000259" key="7">
    <source>
        <dbReference type="PROSITE" id="PS50011"/>
    </source>
</evidence>
<keyword evidence="6" id="KW-0472">Membrane</keyword>
<evidence type="ECO:0000313" key="8">
    <source>
        <dbReference type="EMBL" id="PPE74325.1"/>
    </source>
</evidence>
<dbReference type="PROSITE" id="PS00108">
    <property type="entry name" value="PROTEIN_KINASE_ST"/>
    <property type="match status" value="1"/>
</dbReference>
<dbReference type="EMBL" id="PSNW01000004">
    <property type="protein sequence ID" value="PPE74325.1"/>
    <property type="molecule type" value="Genomic_DNA"/>
</dbReference>
<evidence type="ECO:0000256" key="1">
    <source>
        <dbReference type="ARBA" id="ARBA00022679"/>
    </source>
</evidence>
<keyword evidence="4" id="KW-0067">ATP-binding</keyword>
<dbReference type="InterPro" id="IPR000719">
    <property type="entry name" value="Prot_kinase_dom"/>
</dbReference>
<dbReference type="GO" id="GO:0004674">
    <property type="term" value="F:protein serine/threonine kinase activity"/>
    <property type="evidence" value="ECO:0007669"/>
    <property type="project" value="TreeGrafter"/>
</dbReference>
<dbReference type="SMART" id="SM00220">
    <property type="entry name" value="S_TKc"/>
    <property type="match status" value="1"/>
</dbReference>
<dbReference type="Pfam" id="PF00069">
    <property type="entry name" value="Pkinase"/>
    <property type="match status" value="1"/>
</dbReference>
<keyword evidence="6" id="KW-1133">Transmembrane helix</keyword>
<dbReference type="InterPro" id="IPR011009">
    <property type="entry name" value="Kinase-like_dom_sf"/>
</dbReference>
<gene>
    <name evidence="8" type="ORF">C3942_09870</name>
</gene>
<dbReference type="Gene3D" id="1.10.510.10">
    <property type="entry name" value="Transferase(Phosphotransferase) domain 1"/>
    <property type="match status" value="1"/>
</dbReference>
<keyword evidence="3" id="KW-0418">Kinase</keyword>
<feature type="domain" description="Protein kinase" evidence="7">
    <location>
        <begin position="76"/>
        <end position="345"/>
    </location>
</feature>
<protein>
    <recommendedName>
        <fullName evidence="7">Protein kinase domain-containing protein</fullName>
    </recommendedName>
</protein>
<keyword evidence="2" id="KW-0547">Nucleotide-binding</keyword>
<evidence type="ECO:0000256" key="2">
    <source>
        <dbReference type="ARBA" id="ARBA00022741"/>
    </source>
</evidence>
<sequence length="438" mass="47739">MRQVPCPPRAAQGVGDTIGRIGPTKGASSQVDYQKHCPGCYAEKGGLAVCPNCGYDESAPRSPLFLPHGIVIGGQFRVGRVLGKRGGFGITYIGWDIHLQQRVAIKEYMPRDLATRTADSLDVQVHTEADQANFRFGREQFLREARIVARFDHPNIVRVRSFFNANGTAYLVMDYYEGQSLGEYLSTVRNSMAPGVAVRLMRPILQGLQYLHERNVIHRDVKPHNIYLAADGRPILLDFGAAMQAAGERPHSMVVVLTEGYAPLEQYQRRSPQGPYTDVYGAAATLYRMIAGEAPPMALDRLGHDPLEQSGYGALPPALREGMARALAVRAQDRYASAGEFLAFLDGLSAEDIDSGTGLAELFAPPVARPDAVTAEASAVRGSESRVVSVIPADAQITMTRAPVTPPELPAGLPPRWRWVVILLAAVSLVEFLLLVLR</sequence>
<keyword evidence="6" id="KW-0812">Transmembrane</keyword>
<dbReference type="SUPFAM" id="SSF56112">
    <property type="entry name" value="Protein kinase-like (PK-like)"/>
    <property type="match status" value="1"/>
</dbReference>
<dbReference type="PROSITE" id="PS50011">
    <property type="entry name" value="PROTEIN_KINASE_DOM"/>
    <property type="match status" value="1"/>
</dbReference>
<dbReference type="PANTHER" id="PTHR43289">
    <property type="entry name" value="MITOGEN-ACTIVATED PROTEIN KINASE KINASE KINASE 20-RELATED"/>
    <property type="match status" value="1"/>
</dbReference>
<organism evidence="8 9">
    <name type="scientific">Solimonas fluminis</name>
    <dbReference type="NCBI Taxonomy" id="2086571"/>
    <lineage>
        <taxon>Bacteria</taxon>
        <taxon>Pseudomonadati</taxon>
        <taxon>Pseudomonadota</taxon>
        <taxon>Gammaproteobacteria</taxon>
        <taxon>Nevskiales</taxon>
        <taxon>Nevskiaceae</taxon>
        <taxon>Solimonas</taxon>
    </lineage>
</organism>
<feature type="region of interest" description="Disordered" evidence="5">
    <location>
        <begin position="1"/>
        <end position="28"/>
    </location>
</feature>
<evidence type="ECO:0000256" key="3">
    <source>
        <dbReference type="ARBA" id="ARBA00022777"/>
    </source>
</evidence>
<keyword evidence="9" id="KW-1185">Reference proteome</keyword>
<dbReference type="OrthoDB" id="9801841at2"/>
<evidence type="ECO:0000313" key="9">
    <source>
        <dbReference type="Proteomes" id="UP000238220"/>
    </source>
</evidence>